<comment type="caution">
    <text evidence="3">The sequence shown here is derived from an EMBL/GenBank/DDBJ whole genome shotgun (WGS) entry which is preliminary data.</text>
</comment>
<dbReference type="Pfam" id="PF18288">
    <property type="entry name" value="FAA_hydro_N_2"/>
    <property type="match status" value="1"/>
</dbReference>
<name>A0A540WLD2_9BACT</name>
<dbReference type="RefSeq" id="WP_141648342.1">
    <property type="nucleotide sequence ID" value="NZ_VIFM01000304.1"/>
</dbReference>
<dbReference type="InterPro" id="IPR041072">
    <property type="entry name" value="FAA_hydro_N"/>
</dbReference>
<gene>
    <name evidence="3" type="ORF">FJV41_42535</name>
</gene>
<proteinExistence type="predicted"/>
<feature type="domain" description="Fumarylacetoacetase N-terminal" evidence="2">
    <location>
        <begin position="1"/>
        <end position="77"/>
    </location>
</feature>
<dbReference type="Pfam" id="PF01557">
    <property type="entry name" value="FAA_hydrolase"/>
    <property type="match status" value="1"/>
</dbReference>
<keyword evidence="4" id="KW-1185">Reference proteome</keyword>
<dbReference type="Proteomes" id="UP000315369">
    <property type="component" value="Unassembled WGS sequence"/>
</dbReference>
<protein>
    <submittedName>
        <fullName evidence="3">Fumarylacetoacetate hydrolase family protein</fullName>
    </submittedName>
</protein>
<dbReference type="GO" id="GO:0016787">
    <property type="term" value="F:hydrolase activity"/>
    <property type="evidence" value="ECO:0007669"/>
    <property type="project" value="UniProtKB-KW"/>
</dbReference>
<keyword evidence="3" id="KW-0378">Hydrolase</keyword>
<evidence type="ECO:0000259" key="2">
    <source>
        <dbReference type="Pfam" id="PF18288"/>
    </source>
</evidence>
<dbReference type="SUPFAM" id="SSF56529">
    <property type="entry name" value="FAH"/>
    <property type="match status" value="1"/>
</dbReference>
<dbReference type="OrthoDB" id="9775905at2"/>
<accession>A0A540WLD2</accession>
<dbReference type="EMBL" id="VIFM01000304">
    <property type="protein sequence ID" value="TQF09840.1"/>
    <property type="molecule type" value="Genomic_DNA"/>
</dbReference>
<organism evidence="3 4">
    <name type="scientific">Myxococcus llanfairpwllgwyngyllgogerychwyrndrobwllllantysiliogogogochensis</name>
    <dbReference type="NCBI Taxonomy" id="2590453"/>
    <lineage>
        <taxon>Bacteria</taxon>
        <taxon>Pseudomonadati</taxon>
        <taxon>Myxococcota</taxon>
        <taxon>Myxococcia</taxon>
        <taxon>Myxococcales</taxon>
        <taxon>Cystobacterineae</taxon>
        <taxon>Myxococcaceae</taxon>
        <taxon>Myxococcus</taxon>
    </lineage>
</organism>
<evidence type="ECO:0000259" key="1">
    <source>
        <dbReference type="Pfam" id="PF01557"/>
    </source>
</evidence>
<dbReference type="InterPro" id="IPR036663">
    <property type="entry name" value="Fumarylacetoacetase_C_sf"/>
</dbReference>
<dbReference type="PANTHER" id="PTHR43211:SF1">
    <property type="entry name" value="BLL6422 PROTEIN"/>
    <property type="match status" value="1"/>
</dbReference>
<sequence length="326" mass="35295">MKLATLKDGTRDGRLIVVKRDNSAYALATNVALTLQAALDDWDTKEPLLRALAAQLEAGAVQSRPLDQTALHAPLPRAYEWIDGSAYINHVMLVRKARNAEPPATLKTDPLVYQGGSGDFLAPTADIPLADEAWGLDFESEVCVILGDTPQGTKAADAGKHVKLLMLANDVSLRNLIPDELAKGFGFFQSKPATAFSPFAVTPDEVGPAWREGRIHLRLRSVLNGVQVGDTDAGPEMHFSFFELIQHLCKTRGYTAGTILGSGTVSNVDRARGISCLAEQRMIETIEEGKPKTPFMKPGDTIDIEMMGEDGQSVFGRISQKVVKPS</sequence>
<dbReference type="Gene3D" id="3.90.850.10">
    <property type="entry name" value="Fumarylacetoacetase-like, C-terminal domain"/>
    <property type="match status" value="1"/>
</dbReference>
<dbReference type="AlphaFoldDB" id="A0A540WLD2"/>
<evidence type="ECO:0000313" key="4">
    <source>
        <dbReference type="Proteomes" id="UP000315369"/>
    </source>
</evidence>
<evidence type="ECO:0000313" key="3">
    <source>
        <dbReference type="EMBL" id="TQF09840.1"/>
    </source>
</evidence>
<feature type="domain" description="Fumarylacetoacetase-like C-terminal" evidence="1">
    <location>
        <begin position="82"/>
        <end position="322"/>
    </location>
</feature>
<dbReference type="PANTHER" id="PTHR43211">
    <property type="entry name" value="FUMARYLACETOACETATE HYDROLASE"/>
    <property type="match status" value="1"/>
</dbReference>
<reference evidence="3 4" key="1">
    <citation type="submission" date="2019-06" db="EMBL/GenBank/DDBJ databases">
        <authorList>
            <person name="Livingstone P."/>
            <person name="Whitworth D."/>
        </authorList>
    </citation>
    <scope>NUCLEOTIDE SEQUENCE [LARGE SCALE GENOMIC DNA]</scope>
    <source>
        <strain evidence="3 4">AM401</strain>
    </source>
</reference>
<dbReference type="InterPro" id="IPR011234">
    <property type="entry name" value="Fumarylacetoacetase-like_C"/>
</dbReference>